<evidence type="ECO:0000313" key="9">
    <source>
        <dbReference type="Proteomes" id="UP000695000"/>
    </source>
</evidence>
<dbReference type="SMART" id="SM00320">
    <property type="entry name" value="WD40"/>
    <property type="match status" value="6"/>
</dbReference>
<keyword evidence="2" id="KW-0698">rRNA processing</keyword>
<evidence type="ECO:0000256" key="7">
    <source>
        <dbReference type="PROSITE-ProRule" id="PRU00221"/>
    </source>
</evidence>
<evidence type="ECO:0000256" key="6">
    <source>
        <dbReference type="ARBA" id="ARBA00025767"/>
    </source>
</evidence>
<keyword evidence="3 7" id="KW-0853">WD repeat</keyword>
<feature type="region of interest" description="Disordered" evidence="8">
    <location>
        <begin position="1"/>
        <end position="25"/>
    </location>
</feature>
<evidence type="ECO:0000256" key="8">
    <source>
        <dbReference type="SAM" id="MobiDB-lite"/>
    </source>
</evidence>
<feature type="region of interest" description="Disordered" evidence="8">
    <location>
        <begin position="63"/>
        <end position="84"/>
    </location>
</feature>
<keyword evidence="5" id="KW-0539">Nucleus</keyword>
<keyword evidence="9" id="KW-1185">Reference proteome</keyword>
<dbReference type="InterPro" id="IPR001680">
    <property type="entry name" value="WD40_rpt"/>
</dbReference>
<sequence>MPKNMRKRKLEESGDGKKKRAVPKKEYVQEKFKPFTAEMQAEEEHLSNILFGGETNFLQSLEEAENETPGMLSPSMDSGVGDSEESDKERAAAWMDEEDFIETDIPNEASTKTKKSLKQKFVEVVGQPSWADVEKRRHDDDSDDDILQTCGFIKKNAKLHLPSNLLDFKVSKPLHRGKSNSYITSVEFHPTSSVAMVAGVNGIVHLYTVDGKKNEMIHTTQFKDYKVFCSRFTSNGSELIVGNNMNYCYAFDLMSMKTNKIAINGVTHFKKFVVSPDGKCMAICGNSGAVHVVNTHTKEKMFSLQQNSKATALAFNPQSNMLFGHGENGEVTVWDMGMRRVKHVWTDEGCLQGTCIDISPSGQFVATGSAQGVVNVYDTESLTKKYPVPVKSIMNLKTEIWNVQFNHSSEMLSLYSSEIQNTVKIFHLGSKTVFSNFPQLNPGLNKVRVAAFSPGSGYLAVGSMNNLVSLYRLNHYKSY</sequence>
<reference evidence="10" key="1">
    <citation type="submission" date="2025-08" db="UniProtKB">
        <authorList>
            <consortium name="RefSeq"/>
        </authorList>
    </citation>
    <scope>IDENTIFICATION</scope>
    <source>
        <tissue evidence="10">Whole Larva</tissue>
    </source>
</reference>
<evidence type="ECO:0000256" key="2">
    <source>
        <dbReference type="ARBA" id="ARBA00022552"/>
    </source>
</evidence>
<dbReference type="RefSeq" id="XP_017767937.1">
    <property type="nucleotide sequence ID" value="XM_017912448.1"/>
</dbReference>
<dbReference type="PANTHER" id="PTHR18359">
    <property type="entry name" value="WD-REPEAT PROTEIN-RELATED"/>
    <property type="match status" value="1"/>
</dbReference>
<comment type="similarity">
    <text evidence="6">Belongs to the WD repeat UTP18 family.</text>
</comment>
<organism evidence="9 10">
    <name type="scientific">Nicrophorus vespilloides</name>
    <name type="common">Boreal carrion beetle</name>
    <dbReference type="NCBI Taxonomy" id="110193"/>
    <lineage>
        <taxon>Eukaryota</taxon>
        <taxon>Metazoa</taxon>
        <taxon>Ecdysozoa</taxon>
        <taxon>Arthropoda</taxon>
        <taxon>Hexapoda</taxon>
        <taxon>Insecta</taxon>
        <taxon>Pterygota</taxon>
        <taxon>Neoptera</taxon>
        <taxon>Endopterygota</taxon>
        <taxon>Coleoptera</taxon>
        <taxon>Polyphaga</taxon>
        <taxon>Staphyliniformia</taxon>
        <taxon>Silphidae</taxon>
        <taxon>Nicrophorinae</taxon>
        <taxon>Nicrophorus</taxon>
    </lineage>
</organism>
<evidence type="ECO:0000256" key="4">
    <source>
        <dbReference type="ARBA" id="ARBA00022737"/>
    </source>
</evidence>
<dbReference type="Pfam" id="PF00400">
    <property type="entry name" value="WD40"/>
    <property type="match status" value="1"/>
</dbReference>
<accession>A0ABM1M037</accession>
<keyword evidence="4" id="KW-0677">Repeat</keyword>
<dbReference type="Gene3D" id="2.130.10.10">
    <property type="entry name" value="YVTN repeat-like/Quinoprotein amine dehydrogenase"/>
    <property type="match status" value="1"/>
</dbReference>
<evidence type="ECO:0000256" key="5">
    <source>
        <dbReference type="ARBA" id="ARBA00023242"/>
    </source>
</evidence>
<gene>
    <name evidence="10" type="primary">LOC108556369</name>
</gene>
<proteinExistence type="inferred from homology"/>
<name>A0ABM1M037_NICVS</name>
<dbReference type="PROSITE" id="PS50082">
    <property type="entry name" value="WD_REPEATS_2"/>
    <property type="match status" value="1"/>
</dbReference>
<comment type="subcellular location">
    <subcellularLocation>
        <location evidence="1">Nucleus</location>
        <location evidence="1">Nucleolus</location>
    </subcellularLocation>
</comment>
<evidence type="ECO:0000256" key="1">
    <source>
        <dbReference type="ARBA" id="ARBA00004604"/>
    </source>
</evidence>
<dbReference type="SUPFAM" id="SSF50978">
    <property type="entry name" value="WD40 repeat-like"/>
    <property type="match status" value="1"/>
</dbReference>
<dbReference type="InterPro" id="IPR036322">
    <property type="entry name" value="WD40_repeat_dom_sf"/>
</dbReference>
<evidence type="ECO:0000313" key="10">
    <source>
        <dbReference type="RefSeq" id="XP_017767937.1"/>
    </source>
</evidence>
<protein>
    <submittedName>
        <fullName evidence="10">U3 small nucleolar RNA-associated protein 18 homolog</fullName>
    </submittedName>
</protein>
<dbReference type="InterPro" id="IPR015943">
    <property type="entry name" value="WD40/YVTN_repeat-like_dom_sf"/>
</dbReference>
<dbReference type="Proteomes" id="UP000695000">
    <property type="component" value="Unplaced"/>
</dbReference>
<dbReference type="PANTHER" id="PTHR18359:SF0">
    <property type="entry name" value="U3 SMALL NUCLEOLAR RNA-ASSOCIATED PROTEIN 18 HOMOLOG"/>
    <property type="match status" value="1"/>
</dbReference>
<dbReference type="InterPro" id="IPR045161">
    <property type="entry name" value="Utp18"/>
</dbReference>
<dbReference type="GeneID" id="108556369"/>
<evidence type="ECO:0000256" key="3">
    <source>
        <dbReference type="ARBA" id="ARBA00022574"/>
    </source>
</evidence>
<feature type="repeat" description="WD" evidence="7">
    <location>
        <begin position="303"/>
        <end position="336"/>
    </location>
</feature>